<protein>
    <submittedName>
        <fullName evidence="1 3">Uncharacterized protein</fullName>
    </submittedName>
</protein>
<evidence type="ECO:0000313" key="3">
    <source>
        <dbReference type="RefSeq" id="XP_033579116.1"/>
    </source>
</evidence>
<gene>
    <name evidence="1 3" type="ORF">BDZ99DRAFT_568892</name>
</gene>
<dbReference type="GeneID" id="54468721"/>
<keyword evidence="2" id="KW-1185">Reference proteome</keyword>
<sequence>MTAPIPTRESTTPPVDIEEHVFRPLTPEDDTFALRMFNAYQDPAFASQRANPSARLAAPDSFHALTHHLSLYILALRHDEPQLAAAAYAQIVDYYARTGHSASPFRLEYVYDHTEGPNKLRAYLAESAAARLVSCGGKSGNASRSSFVGMGGVQVVVGPEVAVSKSMRDVVAKGGDLAVDLFAAVVKLSVDAK</sequence>
<name>A0A6A6YTA3_9PEZI</name>
<proteinExistence type="predicted"/>
<dbReference type="Proteomes" id="UP000504636">
    <property type="component" value="Unplaced"/>
</dbReference>
<organism evidence="1">
    <name type="scientific">Mytilinidion resinicola</name>
    <dbReference type="NCBI Taxonomy" id="574789"/>
    <lineage>
        <taxon>Eukaryota</taxon>
        <taxon>Fungi</taxon>
        <taxon>Dikarya</taxon>
        <taxon>Ascomycota</taxon>
        <taxon>Pezizomycotina</taxon>
        <taxon>Dothideomycetes</taxon>
        <taxon>Pleosporomycetidae</taxon>
        <taxon>Mytilinidiales</taxon>
        <taxon>Mytilinidiaceae</taxon>
        <taxon>Mytilinidion</taxon>
    </lineage>
</organism>
<evidence type="ECO:0000313" key="2">
    <source>
        <dbReference type="Proteomes" id="UP000504636"/>
    </source>
</evidence>
<dbReference type="OrthoDB" id="3937020at2759"/>
<dbReference type="EMBL" id="MU003697">
    <property type="protein sequence ID" value="KAF2812152.1"/>
    <property type="molecule type" value="Genomic_DNA"/>
</dbReference>
<accession>A0A6A6YTA3</accession>
<reference evidence="1 3" key="1">
    <citation type="journal article" date="2020" name="Stud. Mycol.">
        <title>101 Dothideomycetes genomes: a test case for predicting lifestyles and emergence of pathogens.</title>
        <authorList>
            <person name="Haridas S."/>
            <person name="Albert R."/>
            <person name="Binder M."/>
            <person name="Bloem J."/>
            <person name="Labutti K."/>
            <person name="Salamov A."/>
            <person name="Andreopoulos B."/>
            <person name="Baker S."/>
            <person name="Barry K."/>
            <person name="Bills G."/>
            <person name="Bluhm B."/>
            <person name="Cannon C."/>
            <person name="Castanera R."/>
            <person name="Culley D."/>
            <person name="Daum C."/>
            <person name="Ezra D."/>
            <person name="Gonzalez J."/>
            <person name="Henrissat B."/>
            <person name="Kuo A."/>
            <person name="Liang C."/>
            <person name="Lipzen A."/>
            <person name="Lutzoni F."/>
            <person name="Magnuson J."/>
            <person name="Mondo S."/>
            <person name="Nolan M."/>
            <person name="Ohm R."/>
            <person name="Pangilinan J."/>
            <person name="Park H.-J."/>
            <person name="Ramirez L."/>
            <person name="Alfaro M."/>
            <person name="Sun H."/>
            <person name="Tritt A."/>
            <person name="Yoshinaga Y."/>
            <person name="Zwiers L.-H."/>
            <person name="Turgeon B."/>
            <person name="Goodwin S."/>
            <person name="Spatafora J."/>
            <person name="Crous P."/>
            <person name="Grigoriev I."/>
        </authorList>
    </citation>
    <scope>NUCLEOTIDE SEQUENCE</scope>
    <source>
        <strain evidence="1 3">CBS 304.34</strain>
    </source>
</reference>
<reference evidence="3" key="2">
    <citation type="submission" date="2020-04" db="EMBL/GenBank/DDBJ databases">
        <authorList>
            <consortium name="NCBI Genome Project"/>
        </authorList>
    </citation>
    <scope>NUCLEOTIDE SEQUENCE</scope>
    <source>
        <strain evidence="3">CBS 304.34</strain>
    </source>
</reference>
<dbReference type="AlphaFoldDB" id="A0A6A6YTA3"/>
<reference evidence="3" key="3">
    <citation type="submission" date="2025-04" db="UniProtKB">
        <authorList>
            <consortium name="RefSeq"/>
        </authorList>
    </citation>
    <scope>IDENTIFICATION</scope>
    <source>
        <strain evidence="3">CBS 304.34</strain>
    </source>
</reference>
<dbReference type="RefSeq" id="XP_033579116.1">
    <property type="nucleotide sequence ID" value="XM_033727828.1"/>
</dbReference>
<evidence type="ECO:0000313" key="1">
    <source>
        <dbReference type="EMBL" id="KAF2812152.1"/>
    </source>
</evidence>